<feature type="transmembrane region" description="Helical" evidence="8">
    <location>
        <begin position="58"/>
        <end position="88"/>
    </location>
</feature>
<dbReference type="InterPro" id="IPR006068">
    <property type="entry name" value="ATPase_P-typ_cation-transptr_C"/>
</dbReference>
<evidence type="ECO:0000256" key="8">
    <source>
        <dbReference type="SAM" id="Phobius"/>
    </source>
</evidence>
<dbReference type="InterPro" id="IPR044492">
    <property type="entry name" value="P_typ_ATPase_HD_dom"/>
</dbReference>
<dbReference type="Gene3D" id="1.20.1110.10">
    <property type="entry name" value="Calcium-transporting ATPase, transmembrane domain"/>
    <property type="match status" value="2"/>
</dbReference>
<dbReference type="EMBL" id="JAJTWT010000015">
    <property type="protein sequence ID" value="MCE4540287.1"/>
    <property type="molecule type" value="Genomic_DNA"/>
</dbReference>
<evidence type="ECO:0000256" key="1">
    <source>
        <dbReference type="ARBA" id="ARBA00004141"/>
    </source>
</evidence>
<keyword evidence="6 8" id="KW-1133">Transmembrane helix</keyword>
<evidence type="ECO:0000259" key="9">
    <source>
        <dbReference type="Pfam" id="PF00122"/>
    </source>
</evidence>
<dbReference type="NCBIfam" id="TIGR01494">
    <property type="entry name" value="ATPase_P-type"/>
    <property type="match status" value="2"/>
</dbReference>
<feature type="transmembrane region" description="Helical" evidence="8">
    <location>
        <begin position="239"/>
        <end position="260"/>
    </location>
</feature>
<dbReference type="SFLD" id="SFLDG00002">
    <property type="entry name" value="C1.7:_P-type_atpase_like"/>
    <property type="match status" value="1"/>
</dbReference>
<dbReference type="SUPFAM" id="SSF81653">
    <property type="entry name" value="Calcium ATPase, transduction domain A"/>
    <property type="match status" value="1"/>
</dbReference>
<dbReference type="Proteomes" id="UP001201463">
    <property type="component" value="Unassembled WGS sequence"/>
</dbReference>
<keyword evidence="5" id="KW-1278">Translocase</keyword>
<evidence type="ECO:0000256" key="3">
    <source>
        <dbReference type="ARBA" id="ARBA00022741"/>
    </source>
</evidence>
<evidence type="ECO:0000256" key="7">
    <source>
        <dbReference type="ARBA" id="ARBA00023136"/>
    </source>
</evidence>
<keyword evidence="3" id="KW-0547">Nucleotide-binding</keyword>
<dbReference type="SUPFAM" id="SSF81660">
    <property type="entry name" value="Metal cation-transporting ATPase, ATP-binding domain N"/>
    <property type="match status" value="1"/>
</dbReference>
<proteinExistence type="predicted"/>
<dbReference type="InterPro" id="IPR036412">
    <property type="entry name" value="HAD-like_sf"/>
</dbReference>
<dbReference type="PROSITE" id="PS00154">
    <property type="entry name" value="ATPASE_E1_E2"/>
    <property type="match status" value="1"/>
</dbReference>
<organism evidence="11 12">
    <name type="scientific">Pelomonas caseinilytica</name>
    <dbReference type="NCBI Taxonomy" id="2906763"/>
    <lineage>
        <taxon>Bacteria</taxon>
        <taxon>Pseudomonadati</taxon>
        <taxon>Pseudomonadota</taxon>
        <taxon>Betaproteobacteria</taxon>
        <taxon>Burkholderiales</taxon>
        <taxon>Sphaerotilaceae</taxon>
        <taxon>Roseateles</taxon>
    </lineage>
</organism>
<feature type="transmembrane region" description="Helical" evidence="8">
    <location>
        <begin position="272"/>
        <end position="297"/>
    </location>
</feature>
<feature type="domain" description="Cation-transporting P-type ATPase C-terminal" evidence="10">
    <location>
        <begin position="655"/>
        <end position="810"/>
    </location>
</feature>
<name>A0ABS8XHG2_9BURK</name>
<keyword evidence="4" id="KW-0067">ATP-binding</keyword>
<dbReference type="PANTHER" id="PTHR42861">
    <property type="entry name" value="CALCIUM-TRANSPORTING ATPASE"/>
    <property type="match status" value="1"/>
</dbReference>
<evidence type="ECO:0000256" key="6">
    <source>
        <dbReference type="ARBA" id="ARBA00022989"/>
    </source>
</evidence>
<protein>
    <submittedName>
        <fullName evidence="11">Cation-transporting P-type ATPase</fullName>
    </submittedName>
</protein>
<feature type="transmembrane region" description="Helical" evidence="8">
    <location>
        <begin position="762"/>
        <end position="781"/>
    </location>
</feature>
<feature type="transmembrane region" description="Helical" evidence="8">
    <location>
        <begin position="632"/>
        <end position="651"/>
    </location>
</feature>
<evidence type="ECO:0000256" key="2">
    <source>
        <dbReference type="ARBA" id="ARBA00022692"/>
    </source>
</evidence>
<evidence type="ECO:0000259" key="10">
    <source>
        <dbReference type="Pfam" id="PF00689"/>
    </source>
</evidence>
<dbReference type="Pfam" id="PF00689">
    <property type="entry name" value="Cation_ATPase_C"/>
    <property type="match status" value="1"/>
</dbReference>
<evidence type="ECO:0000256" key="4">
    <source>
        <dbReference type="ARBA" id="ARBA00022840"/>
    </source>
</evidence>
<dbReference type="InterPro" id="IPR023214">
    <property type="entry name" value="HAD_sf"/>
</dbReference>
<dbReference type="PRINTS" id="PR00119">
    <property type="entry name" value="CATATPASE"/>
</dbReference>
<keyword evidence="2 8" id="KW-0812">Transmembrane</keyword>
<dbReference type="SUPFAM" id="SSF56784">
    <property type="entry name" value="HAD-like"/>
    <property type="match status" value="1"/>
</dbReference>
<dbReference type="SUPFAM" id="SSF81665">
    <property type="entry name" value="Calcium ATPase, transmembrane domain M"/>
    <property type="match status" value="1"/>
</dbReference>
<dbReference type="Gene3D" id="3.40.50.1000">
    <property type="entry name" value="HAD superfamily/HAD-like"/>
    <property type="match status" value="2"/>
</dbReference>
<keyword evidence="7 8" id="KW-0472">Membrane</keyword>
<evidence type="ECO:0000313" key="12">
    <source>
        <dbReference type="Proteomes" id="UP001201463"/>
    </source>
</evidence>
<dbReference type="Gene3D" id="2.70.150.10">
    <property type="entry name" value="Calcium-transporting ATPase, cytoplasmic transduction domain A"/>
    <property type="match status" value="1"/>
</dbReference>
<evidence type="ECO:0000256" key="5">
    <source>
        <dbReference type="ARBA" id="ARBA00022967"/>
    </source>
</evidence>
<dbReference type="InterPro" id="IPR023298">
    <property type="entry name" value="ATPase_P-typ_TM_dom_sf"/>
</dbReference>
<feature type="transmembrane region" description="Helical" evidence="8">
    <location>
        <begin position="793"/>
        <end position="814"/>
    </location>
</feature>
<dbReference type="InterPro" id="IPR059000">
    <property type="entry name" value="ATPase_P-type_domA"/>
</dbReference>
<comment type="caution">
    <text evidence="11">The sequence shown here is derived from an EMBL/GenBank/DDBJ whole genome shotgun (WGS) entry which is preliminary data.</text>
</comment>
<feature type="transmembrane region" description="Helical" evidence="8">
    <location>
        <begin position="657"/>
        <end position="678"/>
    </location>
</feature>
<feature type="domain" description="P-type ATPase A" evidence="9">
    <location>
        <begin position="109"/>
        <end position="221"/>
    </location>
</feature>
<gene>
    <name evidence="11" type="ORF">LXT12_23845</name>
</gene>
<dbReference type="RefSeq" id="WP_233394803.1">
    <property type="nucleotide sequence ID" value="NZ_JAJTWT010000015.1"/>
</dbReference>
<dbReference type="InterPro" id="IPR008250">
    <property type="entry name" value="ATPase_P-typ_transduc_dom_A_sf"/>
</dbReference>
<accession>A0ABS8XHG2</accession>
<dbReference type="InterPro" id="IPR023299">
    <property type="entry name" value="ATPase_P-typ_cyto_dom_N"/>
</dbReference>
<keyword evidence="12" id="KW-1185">Reference proteome</keyword>
<dbReference type="SFLD" id="SFLDS00003">
    <property type="entry name" value="Haloacid_Dehalogenase"/>
    <property type="match status" value="1"/>
</dbReference>
<dbReference type="InterPro" id="IPR001757">
    <property type="entry name" value="P_typ_ATPase"/>
</dbReference>
<dbReference type="PRINTS" id="PR00120">
    <property type="entry name" value="HATPASE"/>
</dbReference>
<dbReference type="SFLD" id="SFLDF00027">
    <property type="entry name" value="p-type_atpase"/>
    <property type="match status" value="1"/>
</dbReference>
<sequence>MSHRRVPLDKLPTMRIGDAGLSALEVEAQRRHGFNDIVADATSGWFVVARDTARDPMLWFLVLTAGLFGLLGQVTESLTLLVAMVPLLGMDAYLHRRTTASSAGLASRLASSARVLRDGKWLDIPSRELVPGDLVEVKAGEYFPADGLLVGGSELQADESTLTGESLPVPKQALEPPEAALPESAAEAQWGTAGTRLLTGQARLRIICIGTDTRYGEIVRSATEGGHTSTPLQKAIGQLVATLLGMAIVMCIVLAGTRLWQGHGWIDALLSAVTLAVAALPEEFPVVYTFFLGVGVFRLARRKALVRRAVAVENIGRVTCIVSDKTGTITAGTLVLAHRTPAHGEDDDSVLRVATLAARPDSGDPLDQALHSALGRLPPATRLSQFPFTEARRRETVIWRLADGDPMAFTKGAPETVLSTCELTGAERAAWLDRVEEYARSGHKVIGCAHREVRVGEPFDVEPDGGFRFAGLLAFEDPVREGVREAIGDCMAAGIRVIMVTGDHPATAEAIAREIGLGGEAPRVVVLAPDDDAARALGPHDGTHVVARATPPQKLALVQALQAEGELVAVTGDGVNDVPALRLADIGVAMGERGTRSAREVAPVVLLDDNFRTIVDAIAEGRQLFENLRLSFVYLLLVHIPLVIGAAAIPLMNLPLLFQPIHVVWLELVIHPTAMLAFQDLPRTGPLSPVSRKGRARFFSTGAWLAIGLFGAMLSVAVVWSYLHALGIDRNVDHARGMALSVLLMASAGVTIGLTSMRRATARWLVAGTLASLGLLVQMPVLSRWMNLRPLHLIDWGLVAAVGGVTCVATLLLASRMRRHSS</sequence>
<dbReference type="Gene3D" id="3.40.1110.10">
    <property type="entry name" value="Calcium-transporting ATPase, cytoplasmic domain N"/>
    <property type="match status" value="1"/>
</dbReference>
<dbReference type="InterPro" id="IPR018303">
    <property type="entry name" value="ATPase_P-typ_P_site"/>
</dbReference>
<dbReference type="Pfam" id="PF00702">
    <property type="entry name" value="Hydrolase"/>
    <property type="match status" value="1"/>
</dbReference>
<dbReference type="Pfam" id="PF00122">
    <property type="entry name" value="E1-E2_ATPase"/>
    <property type="match status" value="1"/>
</dbReference>
<feature type="transmembrane region" description="Helical" evidence="8">
    <location>
        <begin position="698"/>
        <end position="723"/>
    </location>
</feature>
<reference evidence="11 12" key="1">
    <citation type="submission" date="2021-12" db="EMBL/GenBank/DDBJ databases">
        <title>Genome seq of p7.</title>
        <authorList>
            <person name="Seo T."/>
        </authorList>
    </citation>
    <scope>NUCLEOTIDE SEQUENCE [LARGE SCALE GENOMIC DNA]</scope>
    <source>
        <strain evidence="11 12">P7</strain>
    </source>
</reference>
<evidence type="ECO:0000313" key="11">
    <source>
        <dbReference type="EMBL" id="MCE4540287.1"/>
    </source>
</evidence>
<feature type="transmembrane region" description="Helical" evidence="8">
    <location>
        <begin position="735"/>
        <end position="755"/>
    </location>
</feature>
<comment type="subcellular location">
    <subcellularLocation>
        <location evidence="1">Membrane</location>
        <topology evidence="1">Multi-pass membrane protein</topology>
    </subcellularLocation>
</comment>